<gene>
    <name evidence="1" type="ORF">SAMN04487928_11916</name>
</gene>
<evidence type="ECO:0000313" key="1">
    <source>
        <dbReference type="EMBL" id="SFQ10976.1"/>
    </source>
</evidence>
<organism evidence="1 2">
    <name type="scientific">Butyrivibrio proteoclasticus</name>
    <dbReference type="NCBI Taxonomy" id="43305"/>
    <lineage>
        <taxon>Bacteria</taxon>
        <taxon>Bacillati</taxon>
        <taxon>Bacillota</taxon>
        <taxon>Clostridia</taxon>
        <taxon>Lachnospirales</taxon>
        <taxon>Lachnospiraceae</taxon>
        <taxon>Butyrivibrio</taxon>
    </lineage>
</organism>
<name>A0A1I5VVG1_9FIRM</name>
<keyword evidence="2" id="KW-1185">Reference proteome</keyword>
<accession>A0A1I5VVG1</accession>
<dbReference type="Proteomes" id="UP000182624">
    <property type="component" value="Unassembled WGS sequence"/>
</dbReference>
<sequence>MKIYILCPTKRVTGGVELAHQLCCALNTLTEIEAKMWYTDIDDTRLETLVVNEKAPVEYALYHTECISDYSVVDKTENIVVIPEGLTGYIDLVDKARIVLWWMSVDNYISSTNEANLDTIKNKVVLHLYQSYYSKDYVEKKITGARGIFLSDYINDEHGKFILPTEFRRNMALYNPWKGYSEIKPLIDKTKWIEWVPLIGMEREKMILVMQMAKIYVDFGNHPGKDRIPREAAVNGCCVITNKKGSAAFSEDVPIPEDYKFTEPNDMLDEIEALLRDICDNFDVHKKDFDNYRKTIKSEKEKFNNDVLRFVEFMDRF</sequence>
<reference evidence="2" key="1">
    <citation type="submission" date="2016-10" db="EMBL/GenBank/DDBJ databases">
        <authorList>
            <person name="Varghese N."/>
            <person name="Submissions S."/>
        </authorList>
    </citation>
    <scope>NUCLEOTIDE SEQUENCE [LARGE SCALE GENOMIC DNA]</scope>
    <source>
        <strain evidence="2">P18</strain>
    </source>
</reference>
<dbReference type="RefSeq" id="WP_074889222.1">
    <property type="nucleotide sequence ID" value="NZ_FOXO01000019.1"/>
</dbReference>
<evidence type="ECO:0008006" key="3">
    <source>
        <dbReference type="Google" id="ProtNLM"/>
    </source>
</evidence>
<dbReference type="AlphaFoldDB" id="A0A1I5VVG1"/>
<proteinExistence type="predicted"/>
<protein>
    <recommendedName>
        <fullName evidence="3">Glycosyl transferase GT4 family</fullName>
    </recommendedName>
</protein>
<dbReference type="OrthoDB" id="6400528at2"/>
<dbReference type="EMBL" id="FOXO01000019">
    <property type="protein sequence ID" value="SFQ10976.1"/>
    <property type="molecule type" value="Genomic_DNA"/>
</dbReference>
<evidence type="ECO:0000313" key="2">
    <source>
        <dbReference type="Proteomes" id="UP000182624"/>
    </source>
</evidence>